<gene>
    <name evidence="6" type="ORF">CQW29_25335</name>
</gene>
<evidence type="ECO:0000256" key="5">
    <source>
        <dbReference type="ARBA" id="ARBA00023277"/>
    </source>
</evidence>
<dbReference type="OrthoDB" id="8590323at2"/>
<dbReference type="PANTHER" id="PTHR30246:SF1">
    <property type="entry name" value="2-DEHYDRO-3-DEOXY-6-PHOSPHOGALACTONATE ALDOLASE-RELATED"/>
    <property type="match status" value="1"/>
</dbReference>
<dbReference type="Gene3D" id="3.20.20.70">
    <property type="entry name" value="Aldolase class I"/>
    <property type="match status" value="1"/>
</dbReference>
<organism evidence="6 7">
    <name type="scientific">Pantoea coffeiphila</name>
    <dbReference type="NCBI Taxonomy" id="1465635"/>
    <lineage>
        <taxon>Bacteria</taxon>
        <taxon>Pseudomonadati</taxon>
        <taxon>Pseudomonadota</taxon>
        <taxon>Gammaproteobacteria</taxon>
        <taxon>Enterobacterales</taxon>
        <taxon>Erwiniaceae</taxon>
        <taxon>Pantoea</taxon>
    </lineage>
</organism>
<name>A0A2S9I4H3_9GAMM</name>
<comment type="similarity">
    <text evidence="2">Belongs to the KHG/KDPG aldolase family.</text>
</comment>
<keyword evidence="5" id="KW-0119">Carbohydrate metabolism</keyword>
<dbReference type="CDD" id="cd00452">
    <property type="entry name" value="KDPG_aldolase"/>
    <property type="match status" value="1"/>
</dbReference>
<protein>
    <submittedName>
        <fullName evidence="6">2-dehydro-3-deoxyphosphogluconate aldolase</fullName>
    </submittedName>
</protein>
<sequence>MKDNPQIIAILRGITPDEVVPHIACLLENGINRVEITTNSPEWEASLHRVRQHFGADIQLGVGTVTSGDHLRRSVAAGADFILTPNLNPQLITQAKEQGLFVCAGVFTPGEIFTAVDSGADVVKIFPACALPRNYPQLIKGPLSQPVSFSAVGGVEIDNAAEFLHYYDSVGLGSALYKPGQRVADTAARCERLRQHRQ</sequence>
<evidence type="ECO:0000313" key="6">
    <source>
        <dbReference type="EMBL" id="PRD12696.1"/>
    </source>
</evidence>
<reference evidence="6 7" key="1">
    <citation type="submission" date="2017-10" db="EMBL/GenBank/DDBJ databases">
        <title>Draft genome of two endophytic bacteria isolated from 'guarana' Paullinia cupana (Mart.) Ducke.</title>
        <authorList>
            <person name="Siqueira K.A."/>
            <person name="Liotti R.G."/>
            <person name="Mendes T.A."/>
            <person name="Soares M.A."/>
        </authorList>
    </citation>
    <scope>NUCLEOTIDE SEQUENCE [LARGE SCALE GENOMIC DNA]</scope>
    <source>
        <strain evidence="6 7">342</strain>
    </source>
</reference>
<dbReference type="InterPro" id="IPR013785">
    <property type="entry name" value="Aldolase_TIM"/>
</dbReference>
<dbReference type="RefSeq" id="WP_105595523.1">
    <property type="nucleotide sequence ID" value="NZ_PDET01000028.1"/>
</dbReference>
<evidence type="ECO:0000256" key="2">
    <source>
        <dbReference type="ARBA" id="ARBA00006906"/>
    </source>
</evidence>
<evidence type="ECO:0000313" key="7">
    <source>
        <dbReference type="Proteomes" id="UP000239181"/>
    </source>
</evidence>
<comment type="caution">
    <text evidence="6">The sequence shown here is derived from an EMBL/GenBank/DDBJ whole genome shotgun (WGS) entry which is preliminary data.</text>
</comment>
<evidence type="ECO:0000256" key="4">
    <source>
        <dbReference type="ARBA" id="ARBA00023239"/>
    </source>
</evidence>
<keyword evidence="4" id="KW-0456">Lyase</keyword>
<dbReference type="InterPro" id="IPR000887">
    <property type="entry name" value="Aldlse_KDPG_KHG"/>
</dbReference>
<dbReference type="SUPFAM" id="SSF51569">
    <property type="entry name" value="Aldolase"/>
    <property type="match status" value="1"/>
</dbReference>
<comment type="pathway">
    <text evidence="1">Carbohydrate acid metabolism.</text>
</comment>
<keyword evidence="7" id="KW-1185">Reference proteome</keyword>
<dbReference type="Pfam" id="PF01081">
    <property type="entry name" value="Aldolase"/>
    <property type="match status" value="1"/>
</dbReference>
<dbReference type="EMBL" id="PDET01000028">
    <property type="protein sequence ID" value="PRD12696.1"/>
    <property type="molecule type" value="Genomic_DNA"/>
</dbReference>
<comment type="subunit">
    <text evidence="3">Homotrimer.</text>
</comment>
<dbReference type="AlphaFoldDB" id="A0A2S9I4H3"/>
<evidence type="ECO:0000256" key="3">
    <source>
        <dbReference type="ARBA" id="ARBA00011233"/>
    </source>
</evidence>
<dbReference type="PANTHER" id="PTHR30246">
    <property type="entry name" value="2-KETO-3-DEOXY-6-PHOSPHOGLUCONATE ALDOLASE"/>
    <property type="match status" value="1"/>
</dbReference>
<proteinExistence type="inferred from homology"/>
<dbReference type="Proteomes" id="UP000239181">
    <property type="component" value="Unassembled WGS sequence"/>
</dbReference>
<dbReference type="GO" id="GO:0016829">
    <property type="term" value="F:lyase activity"/>
    <property type="evidence" value="ECO:0007669"/>
    <property type="project" value="UniProtKB-KW"/>
</dbReference>
<evidence type="ECO:0000256" key="1">
    <source>
        <dbReference type="ARBA" id="ARBA00004761"/>
    </source>
</evidence>
<accession>A0A2S9I4H3</accession>